<protein>
    <submittedName>
        <fullName evidence="1">Uncharacterized protein</fullName>
    </submittedName>
</protein>
<dbReference type="Proteomes" id="UP001497522">
    <property type="component" value="Chromosome 2"/>
</dbReference>
<gene>
    <name evidence="1" type="ORF">CSSPJE1EN2_LOCUS14162</name>
</gene>
<sequence>MELGLLAHELEGVSIGLYGLQELCWPSKGDYDVYAQPSGSAKPWKLVWFGWDAQHAEHGVGLLMVLEWVDALFFFDQHSPRLISAHFQTKVG</sequence>
<evidence type="ECO:0000313" key="1">
    <source>
        <dbReference type="EMBL" id="CAK9871494.1"/>
    </source>
</evidence>
<name>A0ABP1B8W4_9BRYO</name>
<evidence type="ECO:0000313" key="2">
    <source>
        <dbReference type="Proteomes" id="UP001497522"/>
    </source>
</evidence>
<reference evidence="1 2" key="1">
    <citation type="submission" date="2024-03" db="EMBL/GenBank/DDBJ databases">
        <authorList>
            <consortium name="ELIXIR-Norway"/>
            <consortium name="Elixir Norway"/>
        </authorList>
    </citation>
    <scope>NUCLEOTIDE SEQUENCE [LARGE SCALE GENOMIC DNA]</scope>
</reference>
<organism evidence="1 2">
    <name type="scientific">Sphagnum jensenii</name>
    <dbReference type="NCBI Taxonomy" id="128206"/>
    <lineage>
        <taxon>Eukaryota</taxon>
        <taxon>Viridiplantae</taxon>
        <taxon>Streptophyta</taxon>
        <taxon>Embryophyta</taxon>
        <taxon>Bryophyta</taxon>
        <taxon>Sphagnophytina</taxon>
        <taxon>Sphagnopsida</taxon>
        <taxon>Sphagnales</taxon>
        <taxon>Sphagnaceae</taxon>
        <taxon>Sphagnum</taxon>
    </lineage>
</organism>
<keyword evidence="2" id="KW-1185">Reference proteome</keyword>
<proteinExistence type="predicted"/>
<accession>A0ABP1B8W4</accession>
<dbReference type="EMBL" id="OZ023703">
    <property type="protein sequence ID" value="CAK9871494.1"/>
    <property type="molecule type" value="Genomic_DNA"/>
</dbReference>